<accession>A0AAD9P2A7</accession>
<feature type="region of interest" description="Disordered" evidence="1">
    <location>
        <begin position="508"/>
        <end position="544"/>
    </location>
</feature>
<dbReference type="EMBL" id="JAODUO010000190">
    <property type="protein sequence ID" value="KAK2186744.1"/>
    <property type="molecule type" value="Genomic_DNA"/>
</dbReference>
<feature type="region of interest" description="Disordered" evidence="1">
    <location>
        <begin position="258"/>
        <end position="339"/>
    </location>
</feature>
<feature type="compositionally biased region" description="Low complexity" evidence="1">
    <location>
        <begin position="392"/>
        <end position="410"/>
    </location>
</feature>
<organism evidence="2 3">
    <name type="scientific">Ridgeia piscesae</name>
    <name type="common">Tubeworm</name>
    <dbReference type="NCBI Taxonomy" id="27915"/>
    <lineage>
        <taxon>Eukaryota</taxon>
        <taxon>Metazoa</taxon>
        <taxon>Spiralia</taxon>
        <taxon>Lophotrochozoa</taxon>
        <taxon>Annelida</taxon>
        <taxon>Polychaeta</taxon>
        <taxon>Sedentaria</taxon>
        <taxon>Canalipalpata</taxon>
        <taxon>Sabellida</taxon>
        <taxon>Siboglinidae</taxon>
        <taxon>Ridgeia</taxon>
    </lineage>
</organism>
<evidence type="ECO:0000313" key="2">
    <source>
        <dbReference type="EMBL" id="KAK2186744.1"/>
    </source>
</evidence>
<feature type="region of interest" description="Disordered" evidence="1">
    <location>
        <begin position="1201"/>
        <end position="1269"/>
    </location>
</feature>
<dbReference type="Proteomes" id="UP001209878">
    <property type="component" value="Unassembled WGS sequence"/>
</dbReference>
<evidence type="ECO:0000256" key="1">
    <source>
        <dbReference type="SAM" id="MobiDB-lite"/>
    </source>
</evidence>
<feature type="region of interest" description="Disordered" evidence="1">
    <location>
        <begin position="138"/>
        <end position="230"/>
    </location>
</feature>
<feature type="non-terminal residue" evidence="2">
    <location>
        <position position="1"/>
    </location>
</feature>
<feature type="compositionally biased region" description="Polar residues" evidence="1">
    <location>
        <begin position="261"/>
        <end position="276"/>
    </location>
</feature>
<feature type="compositionally biased region" description="Polar residues" evidence="1">
    <location>
        <begin position="1215"/>
        <end position="1269"/>
    </location>
</feature>
<comment type="caution">
    <text evidence="2">The sequence shown here is derived from an EMBL/GenBank/DDBJ whole genome shotgun (WGS) entry which is preliminary data.</text>
</comment>
<keyword evidence="3" id="KW-1185">Reference proteome</keyword>
<feature type="region of interest" description="Disordered" evidence="1">
    <location>
        <begin position="828"/>
        <end position="849"/>
    </location>
</feature>
<protein>
    <submittedName>
        <fullName evidence="2">Uncharacterized protein</fullName>
    </submittedName>
</protein>
<feature type="compositionally biased region" description="Polar residues" evidence="1">
    <location>
        <begin position="439"/>
        <end position="454"/>
    </location>
</feature>
<evidence type="ECO:0000313" key="3">
    <source>
        <dbReference type="Proteomes" id="UP001209878"/>
    </source>
</evidence>
<proteinExistence type="predicted"/>
<reference evidence="2" key="1">
    <citation type="journal article" date="2023" name="Mol. Biol. Evol.">
        <title>Third-Generation Sequencing Reveals the Adaptive Role of the Epigenome in Three Deep-Sea Polychaetes.</title>
        <authorList>
            <person name="Perez M."/>
            <person name="Aroh O."/>
            <person name="Sun Y."/>
            <person name="Lan Y."/>
            <person name="Juniper S.K."/>
            <person name="Young C.R."/>
            <person name="Angers B."/>
            <person name="Qian P.Y."/>
        </authorList>
    </citation>
    <scope>NUCLEOTIDE SEQUENCE</scope>
    <source>
        <strain evidence="2">R07B-5</strain>
    </source>
</reference>
<name>A0AAD9P2A7_RIDPI</name>
<feature type="region of interest" description="Disordered" evidence="1">
    <location>
        <begin position="384"/>
        <end position="461"/>
    </location>
</feature>
<gene>
    <name evidence="2" type="ORF">NP493_190g02016</name>
</gene>
<feature type="compositionally biased region" description="Polar residues" evidence="1">
    <location>
        <begin position="510"/>
        <end position="544"/>
    </location>
</feature>
<sequence>YLKDEGCHKAYKDFLVESAHLHEYATFLQCGVEYPTKIGGKGLVDMLEDYGRIKLYDLHNQPEVIQGLWHQLEQAITQLKYVLSESLAPEFRTKGTVLNSLMKSCASQKRAYTRSMLAQKKPKLTRSNKSVERSIAVNVGDDQEPSTSAQSPTASVDGTLSQPVTPDERRKNLAYSPSSLMEKPHSVAPSRSPSPDMPKITRRNRLESVSRQRLPLTKRSDSVSSSDKSVLKLSNVQCLREQREALIRGMRTGIVSAAQRKGNNGRPTGHSPATQQGGTGQKDTDVNAVPSSDLLVPSGADGRSKVTGVDGQKSCDVSSDGVRWTSKLPRSEGVSHPQSILKTPVKRLLVEESSRDAFRSPRRKSRLFAERLAENINKVKLSVESTPTDKPAACSSTGATTTSASTATSTPQGDKMVTKTSSPAESPIKVVEKTKTGDGRTTVSSETTSAQETGLVSLEEDPSMSDAAVNDFSGTDIMGEMTTSTVLSTNQNAADAILHNDTVTKHDFSASATGRSSSTPEDGPSTKNANTFENAPTTSDAPMSQNEVILDRNGELSATFSSSVQGKSVMELTHMSQNSGETKVPNLVPGSFVQIYHVSEDGSTGYYETVQVVSSGDDSDIKISTPLTNSEDHGQRDTQDDTCVVDHDVSSVGSTDVVTRYHVTRSKDSVSMTTTDTCSSHQSSGETYILPVGSDIIARLVNGEKRQSTSPSQNAMATTCIDHDIVSETEQISPHINHEQILPASGESHHGNNPGCQRTATKDVDVIVSAHSPTVTRGICDHLDAVPHTPPTNKEMSVTLPPIDTDKVTGHSFMTIDSQALEALRNYDSASPSPAKVTPKTQTRKTKASRNRAGILNQAVRTLGSKTRTSESKLAQVLNIKDCITMGTPVCVNTCTVGSGLVLCRPVTTCSASMSCMKKTSSFQNTVLSREKWQAKIHDGHWTLVNERMEKRKYLGVPNKRSSQTFKTDAAVVPAAMTTAGHWQCLSQNGALSTMSGGQLVGGDCKGTFSAIQGAAANSECDMNNMTGFRIQNGVTTVSFSQTAAGEKRELPLSLGNVTPYPVAVSDIGPSPLEMAGAYETMSKVASNTAAIKVTCALAKDRSWTADINTVLDLISPKANGTVTKQIIENDVTQVAWAVGSVGMSSHVRTLNFDLRSCVTNADTQEKRLANTSASHASDACVSQQTYSPQHRHILSNSRSSNLVVTSKSHEHVPSVSTACESREQSPNPERQSFINVTSKTSILSTSAGESRRNCSPGNNSTTKQTTVSACTKDGATSLKPRGVCRRPARRVAMKTIKRADEILAERSLAGNATHVAPSTVHNNKMRTDKCIVGKESKTDTAVRLVASSEKGGAPYKSVSPIQSARVGGALPNGFTTVCESEVAEALVAFATSVVITPVKNPPTVTCSHPSKSASRDTVRHADIDSVKAPTCSTPLGRPPPLSSTASPVVGAVQTSIINNVASVGAVQTSVINYVASVGAVQTSVINYVASVGAVQTSVINYVASLGAVQTSVINYVASVGAVQTSVINYVASVGGV</sequence>
<feature type="compositionally biased region" description="Polar residues" evidence="1">
    <location>
        <begin position="145"/>
        <end position="164"/>
    </location>
</feature>